<protein>
    <submittedName>
        <fullName evidence="2">Uncharacterized protein</fullName>
    </submittedName>
</protein>
<organism evidence="2 3">
    <name type="scientific">Streptomyces hiroshimensis</name>
    <dbReference type="NCBI Taxonomy" id="66424"/>
    <lineage>
        <taxon>Bacteria</taxon>
        <taxon>Bacillati</taxon>
        <taxon>Actinomycetota</taxon>
        <taxon>Actinomycetes</taxon>
        <taxon>Kitasatosporales</taxon>
        <taxon>Streptomycetaceae</taxon>
        <taxon>Streptomyces</taxon>
    </lineage>
</organism>
<evidence type="ECO:0000256" key="1">
    <source>
        <dbReference type="SAM" id="MobiDB-lite"/>
    </source>
</evidence>
<keyword evidence="3" id="KW-1185">Reference proteome</keyword>
<accession>A0ABQ2Y4E3</accession>
<gene>
    <name evidence="2" type="ORF">GCM10010324_03090</name>
</gene>
<reference evidence="3" key="1">
    <citation type="journal article" date="2019" name="Int. J. Syst. Evol. Microbiol.">
        <title>The Global Catalogue of Microorganisms (GCM) 10K type strain sequencing project: providing services to taxonomists for standard genome sequencing and annotation.</title>
        <authorList>
            <consortium name="The Broad Institute Genomics Platform"/>
            <consortium name="The Broad Institute Genome Sequencing Center for Infectious Disease"/>
            <person name="Wu L."/>
            <person name="Ma J."/>
        </authorList>
    </citation>
    <scope>NUCLEOTIDE SEQUENCE [LARGE SCALE GENOMIC DNA]</scope>
    <source>
        <strain evidence="3">JCM 4586</strain>
    </source>
</reference>
<proteinExistence type="predicted"/>
<feature type="compositionally biased region" description="Basic and acidic residues" evidence="1">
    <location>
        <begin position="145"/>
        <end position="159"/>
    </location>
</feature>
<dbReference type="Proteomes" id="UP000659223">
    <property type="component" value="Unassembled WGS sequence"/>
</dbReference>
<comment type="caution">
    <text evidence="2">The sequence shown here is derived from an EMBL/GenBank/DDBJ whole genome shotgun (WGS) entry which is preliminary data.</text>
</comment>
<name>A0ABQ2Y4E3_9ACTN</name>
<evidence type="ECO:0000313" key="2">
    <source>
        <dbReference type="EMBL" id="GGX61747.1"/>
    </source>
</evidence>
<feature type="region of interest" description="Disordered" evidence="1">
    <location>
        <begin position="140"/>
        <end position="159"/>
    </location>
</feature>
<sequence>MRPGLCTTLAVQYVGPSGVLLKNVPTMGMPSPYVPCGVPAGAATDVTDVTEVADVKDTNDTNDASDVRGAAGRAPEAGFARRGVSGFAAAMRSAVQYVSAERAAAAADGAGEGAAGDGAAGAAAAVPQVARPATLRATARGQVRLKGDKRPHCADGTRT</sequence>
<dbReference type="EMBL" id="BMUT01000001">
    <property type="protein sequence ID" value="GGX61747.1"/>
    <property type="molecule type" value="Genomic_DNA"/>
</dbReference>
<evidence type="ECO:0000313" key="3">
    <source>
        <dbReference type="Proteomes" id="UP000659223"/>
    </source>
</evidence>